<dbReference type="OrthoDB" id="5318537at2"/>
<protein>
    <recommendedName>
        <fullName evidence="3">Hydrogenase</fullName>
    </recommendedName>
</protein>
<accession>A0A4V1LQ36</accession>
<evidence type="ECO:0000313" key="2">
    <source>
        <dbReference type="Proteomes" id="UP000290191"/>
    </source>
</evidence>
<proteinExistence type="predicted"/>
<evidence type="ECO:0000313" key="1">
    <source>
        <dbReference type="EMBL" id="RXJ63328.1"/>
    </source>
</evidence>
<dbReference type="RefSeq" id="WP_129081842.1">
    <property type="nucleotide sequence ID" value="NZ_CP041070.1"/>
</dbReference>
<keyword evidence="2" id="KW-1185">Reference proteome</keyword>
<sequence length="542" mass="63414">MILKYEFEYQSNNNSFITILDNLLKSKESEYKIDKIGDKIFLYVEDEEKRLIELSDELSKELPVSIFLKDFSLEVVPHIPPIDYQYTLDSCLKSYCPNCLNETENKKSANYYNPFINCQICGTTSNEKSMQIYEKNELLSFESFKKSFEYLASSLNNGKIIKIKNSSKTFFLKKFEKIEYEDQWLLCNDVENLSKLTVGSKQKNIALLSLEKPVIDFNINAIYKRANKIDFEKVKISYPWDLVLYLLSKELLEQEIEFLSIEETKDDFDIEVVYDKSLTPPNISVTENRIFLLGNSCYDERLDEIYDKFDEASKSQFTVLLDENALYEKSILNIFFSSKYDDAISLYSPKIDGIIDIVKFKLPNSIEELFAEIKKSKNGEKLLNNYKEKFPEIYEKALQTDISTLHKNSIYSLWEIASTVLEIDNIYSKASHCILQKGPRIDYKLNKNDKLFNNEFDFVSFIKSGISFKLAGVDEKTISLGYVENYIYFLSDLFDKVNEEFELDGISFCGDFIGEDFINKLINKIFNKQLKIYYNRDFPIQK</sequence>
<comment type="caution">
    <text evidence="1">The sequence shown here is derived from an EMBL/GenBank/DDBJ whole genome shotgun (WGS) entry which is preliminary data.</text>
</comment>
<evidence type="ECO:0008006" key="3">
    <source>
        <dbReference type="Google" id="ProtNLM"/>
    </source>
</evidence>
<organism evidence="1 2">
    <name type="scientific">Halarcobacter anaerophilus</name>
    <dbReference type="NCBI Taxonomy" id="877500"/>
    <lineage>
        <taxon>Bacteria</taxon>
        <taxon>Pseudomonadati</taxon>
        <taxon>Campylobacterota</taxon>
        <taxon>Epsilonproteobacteria</taxon>
        <taxon>Campylobacterales</taxon>
        <taxon>Arcobacteraceae</taxon>
        <taxon>Halarcobacter</taxon>
    </lineage>
</organism>
<gene>
    <name evidence="1" type="ORF">CRV06_06535</name>
</gene>
<dbReference type="STRING" id="877500.GCA_000935065_00496"/>
<dbReference type="Proteomes" id="UP000290191">
    <property type="component" value="Unassembled WGS sequence"/>
</dbReference>
<dbReference type="AlphaFoldDB" id="A0A4V1LQ36"/>
<reference evidence="1 2" key="1">
    <citation type="submission" date="2017-10" db="EMBL/GenBank/DDBJ databases">
        <title>Genomics of the genus Arcobacter.</title>
        <authorList>
            <person name="Perez-Cataluna A."/>
            <person name="Figueras M.J."/>
        </authorList>
    </citation>
    <scope>NUCLEOTIDE SEQUENCE [LARGE SCALE GENOMIC DNA]</scope>
    <source>
        <strain evidence="1 2">DSM 24636</strain>
    </source>
</reference>
<dbReference type="EMBL" id="PDKO01000004">
    <property type="protein sequence ID" value="RXJ63328.1"/>
    <property type="molecule type" value="Genomic_DNA"/>
</dbReference>
<name>A0A4V1LQ36_9BACT</name>